<protein>
    <submittedName>
        <fullName evidence="1">Uncharacterized protein</fullName>
    </submittedName>
</protein>
<evidence type="ECO:0000313" key="1">
    <source>
        <dbReference type="EMBL" id="GAT16462.1"/>
    </source>
</evidence>
<dbReference type="Proteomes" id="UP000069654">
    <property type="component" value="Unassembled WGS sequence"/>
</dbReference>
<comment type="caution">
    <text evidence="1">The sequence shown here is derived from an EMBL/GenBank/DDBJ whole genome shotgun (WGS) entry which is preliminary data.</text>
</comment>
<dbReference type="EMBL" id="BCTB01000045">
    <property type="protein sequence ID" value="GAT16462.1"/>
    <property type="molecule type" value="Genomic_DNA"/>
</dbReference>
<gene>
    <name evidence="1" type="ORF">RMCT_3431</name>
</gene>
<dbReference type="RefSeq" id="WP_003923597.1">
    <property type="nucleotide sequence ID" value="NZ_BCTB01000045.1"/>
</dbReference>
<proteinExistence type="predicted"/>
<reference evidence="2" key="2">
    <citation type="submission" date="2016-02" db="EMBL/GenBank/DDBJ databases">
        <title>Draft genome sequence of five rapidly growing Mycobacterium species.</title>
        <authorList>
            <person name="Katahira K."/>
            <person name="Gotou Y."/>
            <person name="Iida K."/>
            <person name="Ogura Y."/>
            <person name="Hayashi T."/>
        </authorList>
    </citation>
    <scope>NUCLEOTIDE SEQUENCE [LARGE SCALE GENOMIC DNA]</scope>
    <source>
        <strain evidence="2">JCM6362</strain>
    </source>
</reference>
<accession>A0A100XGW6</accession>
<name>A0A100XGW6_MYCTH</name>
<dbReference type="AlphaFoldDB" id="A0A100XGW6"/>
<organism evidence="1 2">
    <name type="scientific">Mycolicibacterium thermoresistibile</name>
    <name type="common">Mycobacterium thermoresistibile</name>
    <dbReference type="NCBI Taxonomy" id="1797"/>
    <lineage>
        <taxon>Bacteria</taxon>
        <taxon>Bacillati</taxon>
        <taxon>Actinomycetota</taxon>
        <taxon>Actinomycetes</taxon>
        <taxon>Mycobacteriales</taxon>
        <taxon>Mycobacteriaceae</taxon>
        <taxon>Mycolicibacterium</taxon>
    </lineage>
</organism>
<reference evidence="1 2" key="1">
    <citation type="journal article" date="2016" name="Genome Announc.">
        <title>Draft Genome Sequences of Five Rapidly Growing Mycobacterium Species, M. thermoresistibile, M. fortuitum subsp. acetamidolyticum, M. canariasense, M. brisbanense, and M. novocastrense.</title>
        <authorList>
            <person name="Katahira K."/>
            <person name="Ogura Y."/>
            <person name="Gotoh Y."/>
            <person name="Hayashi T."/>
        </authorList>
    </citation>
    <scope>NUCLEOTIDE SEQUENCE [LARGE SCALE GENOMIC DNA]</scope>
    <source>
        <strain evidence="1 2">JCM6362</strain>
    </source>
</reference>
<sequence>MSGSSVGTEPAFDDFAAREADQVKFVTACPGCGYPTFGPDLCAYCRPADLGSGRPLGLVPPPN</sequence>
<dbReference type="OrthoDB" id="9429727at2"/>
<evidence type="ECO:0000313" key="2">
    <source>
        <dbReference type="Proteomes" id="UP000069654"/>
    </source>
</evidence>